<evidence type="ECO:0000256" key="2">
    <source>
        <dbReference type="ARBA" id="ARBA00022741"/>
    </source>
</evidence>
<dbReference type="InterPro" id="IPR003593">
    <property type="entry name" value="AAA+_ATPase"/>
</dbReference>
<name>A0ABZ2P514_9BRAD</name>
<reference evidence="6" key="1">
    <citation type="journal article" date="2021" name="Int. J. Syst. Evol. Microbiol.">
        <title>Bradyrhizobium septentrionale sp. nov. (sv. septentrionale) and Bradyrhizobium quebecense sp. nov. (sv. septentrionale) associated with legumes native to Canada possess rearranged symbiosis genes and numerous insertion sequences.</title>
        <authorList>
            <person name="Bromfield E.S.P."/>
            <person name="Cloutier S."/>
        </authorList>
    </citation>
    <scope>NUCLEOTIDE SEQUENCE</scope>
    <source>
        <strain evidence="6">5S5</strain>
    </source>
</reference>
<dbReference type="InterPro" id="IPR027417">
    <property type="entry name" value="P-loop_NTPase"/>
</dbReference>
<dbReference type="Proteomes" id="UP001432046">
    <property type="component" value="Chromosome"/>
</dbReference>
<dbReference type="PANTHER" id="PTHR30121">
    <property type="entry name" value="UNCHARACTERIZED PROTEIN YJGR-RELATED"/>
    <property type="match status" value="1"/>
</dbReference>
<evidence type="ECO:0000256" key="1">
    <source>
        <dbReference type="ARBA" id="ARBA00006512"/>
    </source>
</evidence>
<dbReference type="EMBL" id="CP147711">
    <property type="protein sequence ID" value="WXC82187.1"/>
    <property type="molecule type" value="Genomic_DNA"/>
</dbReference>
<evidence type="ECO:0000313" key="7">
    <source>
        <dbReference type="Proteomes" id="UP001432046"/>
    </source>
</evidence>
<evidence type="ECO:0000313" key="6">
    <source>
        <dbReference type="EMBL" id="WXC82187.1"/>
    </source>
</evidence>
<proteinExistence type="inferred from homology"/>
<gene>
    <name evidence="6" type="primary">trbE</name>
    <name evidence="6" type="ORF">WDK88_11660</name>
</gene>
<dbReference type="InterPro" id="IPR018145">
    <property type="entry name" value="CagE_TrbE_VirB_cntrl_dom"/>
</dbReference>
<dbReference type="SUPFAM" id="SSF52540">
    <property type="entry name" value="P-loop containing nucleoside triphosphate hydrolases"/>
    <property type="match status" value="1"/>
</dbReference>
<feature type="domain" description="AAA+ ATPase" evidence="5">
    <location>
        <begin position="498"/>
        <end position="760"/>
    </location>
</feature>
<dbReference type="RefSeq" id="WP_338834534.1">
    <property type="nucleotide sequence ID" value="NZ_CP147711.1"/>
</dbReference>
<keyword evidence="3" id="KW-0067">ATP-binding</keyword>
<evidence type="ECO:0000256" key="3">
    <source>
        <dbReference type="ARBA" id="ARBA00022840"/>
    </source>
</evidence>
<dbReference type="CDD" id="cd01127">
    <property type="entry name" value="TrwB_TraG_TraD_VirD4"/>
    <property type="match status" value="1"/>
</dbReference>
<feature type="region of interest" description="Disordered" evidence="4">
    <location>
        <begin position="181"/>
        <end position="208"/>
    </location>
</feature>
<evidence type="ECO:0000256" key="4">
    <source>
        <dbReference type="SAM" id="MobiDB-lite"/>
    </source>
</evidence>
<protein>
    <submittedName>
        <fullName evidence="6">Conjugal transfer protein TrbE</fullName>
    </submittedName>
</protein>
<sequence>MLNLREFRSHANRLADWLPWACLVAPGIVLNKDGSFQRAVRYRGPDLDSATEAELMSAASRVNNVLKRFGSGWALFFDATRMTASDYPRSQFPDAVSWLVDEERRASFEGTVDAAWDGPSGQAGQHFESISHLTFVYLPPIERVSRLEALFLENPGDERSSWSPLSGLFRRKSAPHALVTADDNSMETNGEVDEPAERGTGAGRKGGYQEHLQRFIQETDRAVDLLSSVLPEIAPLNDQDTLTYLHACVSTKRHPVVVPEIPAYLDAFLSDEPLTGGLSPAIGRSHLRTVTVLGFPAVTFPGVLDDLNRLGVAYRWATRFLPLDRTQAHAALSRYRRQWFAKRKSLGAILKEVMFNEQAALLDSDADNKAVDADAALQELGDDLVAFGYITTTVTVCDEDSHAADEKIRAVERAINSRGFTTIRESVNAVEAWLGSLPGQAYANLRQPIVHTLNLAHMCPLSAVWAGPERCDHLGGPPLLLAKTKGATPFRLSLYVGDVGHSLIVGPTGAGKSVFLSVLALQFRRYENSQLIIFDKGRSARAATLALDGAWYELGVKGGLSFQPLRDVDDEGARLWALDWLCGVLAHERVAITPEVKETIWSALRSLGTAPARERTMTGLVALLARDALRQALAPHTLEGPYGRFLDADADRLSGVDVLTFEMEELMALPGLVAPVLTYLFHALEARFDGRPTLLVLDEAWLFLDDPLFASRIREWLKTLRKKNVAVIFATQSLTDIADSQIAPAIIESCPTRIFLPNPRALEPSQAETYRRFGLNDTQVRLIAEAFPKRDYYLQSRAGNRLFELGLGPIALAFSATSSPEDQRLIDMVLEKFGPSEFVERYLAARDLQWAANLIRTLEQVRKA</sequence>
<keyword evidence="7" id="KW-1185">Reference proteome</keyword>
<comment type="similarity">
    <text evidence="1">Belongs to the TrbE/VirB4 family.</text>
</comment>
<dbReference type="InterPro" id="IPR051162">
    <property type="entry name" value="T4SS_component"/>
</dbReference>
<evidence type="ECO:0000259" key="5">
    <source>
        <dbReference type="SMART" id="SM00382"/>
    </source>
</evidence>
<dbReference type="PANTHER" id="PTHR30121:SF12">
    <property type="entry name" value="TYPE IV SECRETION SYSTEM PROTEIN CAGE"/>
    <property type="match status" value="1"/>
</dbReference>
<dbReference type="Pfam" id="PF03135">
    <property type="entry name" value="CagE_TrbE_VirB"/>
    <property type="match status" value="1"/>
</dbReference>
<keyword evidence="2" id="KW-0547">Nucleotide-binding</keyword>
<dbReference type="SMART" id="SM00382">
    <property type="entry name" value="AAA"/>
    <property type="match status" value="1"/>
</dbReference>
<reference evidence="6" key="2">
    <citation type="submission" date="2024-03" db="EMBL/GenBank/DDBJ databases">
        <authorList>
            <person name="Bromfield E.S.P."/>
            <person name="Cloutier S."/>
        </authorList>
    </citation>
    <scope>NUCLEOTIDE SEQUENCE</scope>
    <source>
        <strain evidence="6">5S5</strain>
    </source>
</reference>
<dbReference type="NCBIfam" id="NF010447">
    <property type="entry name" value="PRK13873.1"/>
    <property type="match status" value="1"/>
</dbReference>
<accession>A0ABZ2P514</accession>
<dbReference type="Gene3D" id="3.40.50.300">
    <property type="entry name" value="P-loop containing nucleotide triphosphate hydrolases"/>
    <property type="match status" value="2"/>
</dbReference>
<organism evidence="6 7">
    <name type="scientific">Bradyrhizobium septentrionale</name>
    <dbReference type="NCBI Taxonomy" id="1404411"/>
    <lineage>
        <taxon>Bacteria</taxon>
        <taxon>Pseudomonadati</taxon>
        <taxon>Pseudomonadota</taxon>
        <taxon>Alphaproteobacteria</taxon>
        <taxon>Hyphomicrobiales</taxon>
        <taxon>Nitrobacteraceae</taxon>
        <taxon>Bradyrhizobium</taxon>
    </lineage>
</organism>